<accession>A0A5J9VWP8</accession>
<dbReference type="Gramene" id="TVU40035">
    <property type="protein sequence ID" value="TVU40035"/>
    <property type="gene ID" value="EJB05_13481"/>
</dbReference>
<dbReference type="PROSITE" id="PS50850">
    <property type="entry name" value="MFS"/>
    <property type="match status" value="1"/>
</dbReference>
<dbReference type="GO" id="GO:0016020">
    <property type="term" value="C:membrane"/>
    <property type="evidence" value="ECO:0007669"/>
    <property type="project" value="UniProtKB-SubCell"/>
</dbReference>
<dbReference type="InterPro" id="IPR020846">
    <property type="entry name" value="MFS_dom"/>
</dbReference>
<evidence type="ECO:0000256" key="6">
    <source>
        <dbReference type="ARBA" id="ARBA00023136"/>
    </source>
</evidence>
<dbReference type="GO" id="GO:0015144">
    <property type="term" value="F:carbohydrate transmembrane transporter activity"/>
    <property type="evidence" value="ECO:0007669"/>
    <property type="project" value="InterPro"/>
</dbReference>
<organism evidence="9 10">
    <name type="scientific">Eragrostis curvula</name>
    <name type="common">weeping love grass</name>
    <dbReference type="NCBI Taxonomy" id="38414"/>
    <lineage>
        <taxon>Eukaryota</taxon>
        <taxon>Viridiplantae</taxon>
        <taxon>Streptophyta</taxon>
        <taxon>Embryophyta</taxon>
        <taxon>Tracheophyta</taxon>
        <taxon>Spermatophyta</taxon>
        <taxon>Magnoliopsida</taxon>
        <taxon>Liliopsida</taxon>
        <taxon>Poales</taxon>
        <taxon>Poaceae</taxon>
        <taxon>PACMAD clade</taxon>
        <taxon>Chloridoideae</taxon>
        <taxon>Eragrostideae</taxon>
        <taxon>Eragrostidinae</taxon>
        <taxon>Eragrostis</taxon>
    </lineage>
</organism>
<dbReference type="Proteomes" id="UP000324897">
    <property type="component" value="Chromosome 4"/>
</dbReference>
<evidence type="ECO:0000313" key="10">
    <source>
        <dbReference type="Proteomes" id="UP000324897"/>
    </source>
</evidence>
<dbReference type="EMBL" id="RWGY01000007">
    <property type="protein sequence ID" value="TVU40035.1"/>
    <property type="molecule type" value="Genomic_DNA"/>
</dbReference>
<dbReference type="PANTHER" id="PTHR23500:SF44">
    <property type="entry name" value="SUGAR TRANSPORT PROTEIN 5"/>
    <property type="match status" value="1"/>
</dbReference>
<evidence type="ECO:0000256" key="2">
    <source>
        <dbReference type="ARBA" id="ARBA00010992"/>
    </source>
</evidence>
<feature type="domain" description="Major facilitator superfamily (MFS) profile" evidence="8">
    <location>
        <begin position="1"/>
        <end position="104"/>
    </location>
</feature>
<reference evidence="9 10" key="1">
    <citation type="journal article" date="2019" name="Sci. Rep.">
        <title>A high-quality genome of Eragrostis curvula grass provides insights into Poaceae evolution and supports new strategies to enhance forage quality.</title>
        <authorList>
            <person name="Carballo J."/>
            <person name="Santos B.A.C.M."/>
            <person name="Zappacosta D."/>
            <person name="Garbus I."/>
            <person name="Selva J.P."/>
            <person name="Gallo C.A."/>
            <person name="Diaz A."/>
            <person name="Albertini E."/>
            <person name="Caccamo M."/>
            <person name="Echenique V."/>
        </authorList>
    </citation>
    <scope>NUCLEOTIDE SEQUENCE [LARGE SCALE GENOMIC DNA]</scope>
    <source>
        <strain evidence="10">cv. Victoria</strain>
        <tissue evidence="9">Leaf</tissue>
    </source>
</reference>
<dbReference type="InterPro" id="IPR045262">
    <property type="entry name" value="STP/PLT_plant"/>
</dbReference>
<comment type="similarity">
    <text evidence="2">Belongs to the major facilitator superfamily. Sugar transporter (TC 2.A.1.1) family.</text>
</comment>
<evidence type="ECO:0000256" key="5">
    <source>
        <dbReference type="ARBA" id="ARBA00022989"/>
    </source>
</evidence>
<evidence type="ECO:0000256" key="4">
    <source>
        <dbReference type="ARBA" id="ARBA00022692"/>
    </source>
</evidence>
<dbReference type="InterPro" id="IPR036259">
    <property type="entry name" value="MFS_trans_sf"/>
</dbReference>
<protein>
    <recommendedName>
        <fullName evidence="8">Major facilitator superfamily (MFS) profile domain-containing protein</fullName>
    </recommendedName>
</protein>
<dbReference type="OrthoDB" id="1651023at2759"/>
<feature type="non-terminal residue" evidence="9">
    <location>
        <position position="1"/>
    </location>
</feature>
<feature type="transmembrane region" description="Helical" evidence="7">
    <location>
        <begin position="28"/>
        <end position="47"/>
    </location>
</feature>
<name>A0A5J9VWP8_9POAL</name>
<evidence type="ECO:0000313" key="9">
    <source>
        <dbReference type="EMBL" id="TVU40035.1"/>
    </source>
</evidence>
<evidence type="ECO:0000259" key="8">
    <source>
        <dbReference type="PROSITE" id="PS50850"/>
    </source>
</evidence>
<dbReference type="AlphaFoldDB" id="A0A5J9VWP8"/>
<evidence type="ECO:0000256" key="1">
    <source>
        <dbReference type="ARBA" id="ARBA00004141"/>
    </source>
</evidence>
<keyword evidence="3" id="KW-0813">Transport</keyword>
<dbReference type="PANTHER" id="PTHR23500">
    <property type="entry name" value="SOLUTE CARRIER FAMILY 2, FACILITATED GLUCOSE TRANSPORTER"/>
    <property type="match status" value="1"/>
</dbReference>
<dbReference type="Pfam" id="PF00083">
    <property type="entry name" value="Sugar_tr"/>
    <property type="match status" value="1"/>
</dbReference>
<evidence type="ECO:0000256" key="7">
    <source>
        <dbReference type="SAM" id="Phobius"/>
    </source>
</evidence>
<evidence type="ECO:0000256" key="3">
    <source>
        <dbReference type="ARBA" id="ARBA00022448"/>
    </source>
</evidence>
<proteinExistence type="inferred from homology"/>
<keyword evidence="6 7" id="KW-0472">Membrane</keyword>
<comment type="subcellular location">
    <subcellularLocation>
        <location evidence="1">Membrane</location>
        <topology evidence="1">Multi-pass membrane protein</topology>
    </subcellularLocation>
</comment>
<comment type="caution">
    <text evidence="9">The sequence shown here is derived from an EMBL/GenBank/DDBJ whole genome shotgun (WGS) entry which is preliminary data.</text>
</comment>
<dbReference type="SUPFAM" id="SSF103473">
    <property type="entry name" value="MFS general substrate transporter"/>
    <property type="match status" value="1"/>
</dbReference>
<keyword evidence="4 7" id="KW-0812">Transmembrane</keyword>
<dbReference type="Gene3D" id="1.20.1250.20">
    <property type="entry name" value="MFS general substrate transporter like domains"/>
    <property type="match status" value="1"/>
</dbReference>
<keyword evidence="5 7" id="KW-1133">Transmembrane helix</keyword>
<keyword evidence="10" id="KW-1185">Reference proteome</keyword>
<gene>
    <name evidence="9" type="ORF">EJB05_13481</name>
</gene>
<dbReference type="InterPro" id="IPR005828">
    <property type="entry name" value="MFS_sugar_transport-like"/>
</dbReference>
<sequence length="104" mass="11283">MTYKEHGLVLSKTKNANSNIYCKYDNQWLTTFTSSLYITAALSSLVASRVTRTVGRQGIMLLGTHYCSLLVPSIINGGAVNVAMLVIGRMLLGFGIGFTFQCIG</sequence>